<dbReference type="RefSeq" id="XP_030768042.1">
    <property type="nucleotide sequence ID" value="XM_030912182.1"/>
</dbReference>
<sequence length="264" mass="29223">MANAVNFLKKSIIVITGASKGIGQTIAVGLARNLSQNSIFVLIARSEKGLEETKKQIGEIDKGITVLTYVTDLSKPNLEVFVDIFNKVLNSIDSTAIEYGYVFHNAGSVGVIKETTELGDLQTWKDYYDLNLFSTVLLNNVFIQKIRPIAPQLVVVNITSLCGNKPFTNLSMYGSGKAARQLFFKVLAVEQPNIIVLNYSPGPVKTEMFDSICDTADSKELRDSFEKVRNTSVLTTNQTVEKMLEILEKGDFVSGDVIDYFDRV</sequence>
<evidence type="ECO:0000256" key="1">
    <source>
        <dbReference type="ARBA" id="ARBA00004496"/>
    </source>
</evidence>
<dbReference type="InterPro" id="IPR036291">
    <property type="entry name" value="NAD(P)-bd_dom_sf"/>
</dbReference>
<dbReference type="OrthoDB" id="153074at2759"/>
<dbReference type="GO" id="GO:0004757">
    <property type="term" value="F:sepiapterin reductase (NADP+) activity"/>
    <property type="evidence" value="ECO:0007669"/>
    <property type="project" value="TreeGrafter"/>
</dbReference>
<dbReference type="KEGG" id="soy:115891651"/>
<evidence type="ECO:0000256" key="4">
    <source>
        <dbReference type="ARBA" id="ARBA00023002"/>
    </source>
</evidence>
<dbReference type="PANTHER" id="PTHR44085:SF2">
    <property type="entry name" value="SEPIAPTERIN REDUCTASE"/>
    <property type="match status" value="1"/>
</dbReference>
<keyword evidence="5" id="KW-1185">Reference proteome</keyword>
<dbReference type="InterPro" id="IPR051721">
    <property type="entry name" value="Biopterin_syn/organic_redct"/>
</dbReference>
<dbReference type="InterPro" id="IPR002347">
    <property type="entry name" value="SDR_fam"/>
</dbReference>
<dbReference type="GeneID" id="115891651"/>
<keyword evidence="3" id="KW-0521">NADP</keyword>
<dbReference type="Gene3D" id="3.40.50.720">
    <property type="entry name" value="NAD(P)-binding Rossmann-like Domain"/>
    <property type="match status" value="1"/>
</dbReference>
<protein>
    <submittedName>
        <fullName evidence="6">Sepiapterin reductase-like isoform X1</fullName>
    </submittedName>
</protein>
<evidence type="ECO:0000313" key="6">
    <source>
        <dbReference type="RefSeq" id="XP_030768042.1"/>
    </source>
</evidence>
<dbReference type="PRINTS" id="PR00081">
    <property type="entry name" value="GDHRDH"/>
</dbReference>
<dbReference type="SUPFAM" id="SSF51735">
    <property type="entry name" value="NAD(P)-binding Rossmann-fold domains"/>
    <property type="match status" value="1"/>
</dbReference>
<name>A0A6J2YXR7_SITOR</name>
<evidence type="ECO:0000256" key="3">
    <source>
        <dbReference type="ARBA" id="ARBA00022857"/>
    </source>
</evidence>
<dbReference type="InParanoid" id="A0A6J2YXR7"/>
<dbReference type="GO" id="GO:0005737">
    <property type="term" value="C:cytoplasm"/>
    <property type="evidence" value="ECO:0007669"/>
    <property type="project" value="UniProtKB-SubCell"/>
</dbReference>
<dbReference type="PANTHER" id="PTHR44085">
    <property type="entry name" value="SEPIAPTERIN REDUCTASE"/>
    <property type="match status" value="1"/>
</dbReference>
<gene>
    <name evidence="6" type="primary">LOC115891651</name>
</gene>
<dbReference type="Pfam" id="PF00106">
    <property type="entry name" value="adh_short"/>
    <property type="match status" value="1"/>
</dbReference>
<dbReference type="Proteomes" id="UP000504635">
    <property type="component" value="Unplaced"/>
</dbReference>
<dbReference type="AlphaFoldDB" id="A0A6J2YXR7"/>
<keyword evidence="2" id="KW-0963">Cytoplasm</keyword>
<organism evidence="5 6">
    <name type="scientific">Sitophilus oryzae</name>
    <name type="common">Rice weevil</name>
    <name type="synonym">Curculio oryzae</name>
    <dbReference type="NCBI Taxonomy" id="7048"/>
    <lineage>
        <taxon>Eukaryota</taxon>
        <taxon>Metazoa</taxon>
        <taxon>Ecdysozoa</taxon>
        <taxon>Arthropoda</taxon>
        <taxon>Hexapoda</taxon>
        <taxon>Insecta</taxon>
        <taxon>Pterygota</taxon>
        <taxon>Neoptera</taxon>
        <taxon>Endopterygota</taxon>
        <taxon>Coleoptera</taxon>
        <taxon>Polyphaga</taxon>
        <taxon>Cucujiformia</taxon>
        <taxon>Curculionidae</taxon>
        <taxon>Dryophthorinae</taxon>
        <taxon>Sitophilus</taxon>
    </lineage>
</organism>
<dbReference type="FunCoup" id="A0A6J2YXR7">
    <property type="interactions" value="195"/>
</dbReference>
<dbReference type="GO" id="GO:0006729">
    <property type="term" value="P:tetrahydrobiopterin biosynthetic process"/>
    <property type="evidence" value="ECO:0007669"/>
    <property type="project" value="TreeGrafter"/>
</dbReference>
<comment type="subcellular location">
    <subcellularLocation>
        <location evidence="1">Cytoplasm</location>
    </subcellularLocation>
</comment>
<evidence type="ECO:0000313" key="5">
    <source>
        <dbReference type="Proteomes" id="UP000504635"/>
    </source>
</evidence>
<proteinExistence type="predicted"/>
<reference evidence="6" key="1">
    <citation type="submission" date="2025-08" db="UniProtKB">
        <authorList>
            <consortium name="RefSeq"/>
        </authorList>
    </citation>
    <scope>IDENTIFICATION</scope>
    <source>
        <tissue evidence="6">Gonads</tissue>
    </source>
</reference>
<evidence type="ECO:0000256" key="2">
    <source>
        <dbReference type="ARBA" id="ARBA00022490"/>
    </source>
</evidence>
<keyword evidence="4" id="KW-0560">Oxidoreductase</keyword>
<accession>A0A6J2YXR7</accession>